<dbReference type="EMBL" id="HBEQ01008600">
    <property type="protein sequence ID" value="CAD8519480.1"/>
    <property type="molecule type" value="Transcribed_RNA"/>
</dbReference>
<keyword evidence="2 6" id="KW-0812">Transmembrane</keyword>
<dbReference type="PANTHER" id="PTHR11132">
    <property type="entry name" value="SOLUTE CARRIER FAMILY 35"/>
    <property type="match status" value="1"/>
</dbReference>
<feature type="region of interest" description="Disordered" evidence="5">
    <location>
        <begin position="307"/>
        <end position="327"/>
    </location>
</feature>
<accession>A0A7S0IEY6</accession>
<name>A0A7S0IEY6_MICPS</name>
<gene>
    <name evidence="8" type="ORF">MCOM1403_LOCUS6906</name>
</gene>
<evidence type="ECO:0000256" key="4">
    <source>
        <dbReference type="ARBA" id="ARBA00023136"/>
    </source>
</evidence>
<evidence type="ECO:0000313" key="8">
    <source>
        <dbReference type="EMBL" id="CAD8519480.1"/>
    </source>
</evidence>
<comment type="subcellular location">
    <subcellularLocation>
        <location evidence="1">Membrane</location>
        <topology evidence="1">Multi-pass membrane protein</topology>
    </subcellularLocation>
</comment>
<feature type="transmembrane region" description="Helical" evidence="6">
    <location>
        <begin position="73"/>
        <end position="94"/>
    </location>
</feature>
<feature type="compositionally biased region" description="Polar residues" evidence="5">
    <location>
        <begin position="318"/>
        <end position="327"/>
    </location>
</feature>
<feature type="transmembrane region" description="Helical" evidence="6">
    <location>
        <begin position="129"/>
        <end position="146"/>
    </location>
</feature>
<evidence type="ECO:0000256" key="2">
    <source>
        <dbReference type="ARBA" id="ARBA00022692"/>
    </source>
</evidence>
<feature type="transmembrane region" description="Helical" evidence="6">
    <location>
        <begin position="152"/>
        <end position="172"/>
    </location>
</feature>
<feature type="transmembrane region" description="Helical" evidence="6">
    <location>
        <begin position="39"/>
        <end position="61"/>
    </location>
</feature>
<dbReference type="GO" id="GO:0016020">
    <property type="term" value="C:membrane"/>
    <property type="evidence" value="ECO:0007669"/>
    <property type="project" value="UniProtKB-SubCell"/>
</dbReference>
<feature type="transmembrane region" description="Helical" evidence="6">
    <location>
        <begin position="223"/>
        <end position="245"/>
    </location>
</feature>
<evidence type="ECO:0000259" key="7">
    <source>
        <dbReference type="Pfam" id="PF03151"/>
    </source>
</evidence>
<dbReference type="Pfam" id="PF03151">
    <property type="entry name" value="TPT"/>
    <property type="match status" value="1"/>
</dbReference>
<feature type="domain" description="Sugar phosphate transporter" evidence="7">
    <location>
        <begin position="22"/>
        <end position="294"/>
    </location>
</feature>
<evidence type="ECO:0000256" key="6">
    <source>
        <dbReference type="SAM" id="Phobius"/>
    </source>
</evidence>
<keyword evidence="4 6" id="KW-0472">Membrane</keyword>
<proteinExistence type="predicted"/>
<evidence type="ECO:0000256" key="5">
    <source>
        <dbReference type="SAM" id="MobiDB-lite"/>
    </source>
</evidence>
<feature type="transmembrane region" description="Helical" evidence="6">
    <location>
        <begin position="280"/>
        <end position="297"/>
    </location>
</feature>
<protein>
    <recommendedName>
        <fullName evidence="7">Sugar phosphate transporter domain-containing protein</fullName>
    </recommendedName>
</protein>
<feature type="transmembrane region" description="Helical" evidence="6">
    <location>
        <begin position="193"/>
        <end position="217"/>
    </location>
</feature>
<dbReference type="InterPro" id="IPR004853">
    <property type="entry name" value="Sugar_P_trans_dom"/>
</dbReference>
<dbReference type="AlphaFoldDB" id="A0A7S0IEY6"/>
<reference evidence="8" key="1">
    <citation type="submission" date="2021-01" db="EMBL/GenBank/DDBJ databases">
        <authorList>
            <person name="Corre E."/>
            <person name="Pelletier E."/>
            <person name="Niang G."/>
            <person name="Scheremetjew M."/>
            <person name="Finn R."/>
            <person name="Kale V."/>
            <person name="Holt S."/>
            <person name="Cochrane G."/>
            <person name="Meng A."/>
            <person name="Brown T."/>
            <person name="Cohen L."/>
        </authorList>
    </citation>
    <scope>NUCLEOTIDE SEQUENCE</scope>
    <source>
        <strain evidence="8">CCMP1723</strain>
    </source>
</reference>
<feature type="transmembrane region" description="Helical" evidence="6">
    <location>
        <begin position="257"/>
        <end position="274"/>
    </location>
</feature>
<keyword evidence="3 6" id="KW-1133">Transmembrane helix</keyword>
<dbReference type="InterPro" id="IPR050186">
    <property type="entry name" value="TPT_transporter"/>
</dbReference>
<organism evidence="8">
    <name type="scientific">Micromonas pusilla</name>
    <name type="common">Picoplanktonic green alga</name>
    <name type="synonym">Chromulina pusilla</name>
    <dbReference type="NCBI Taxonomy" id="38833"/>
    <lineage>
        <taxon>Eukaryota</taxon>
        <taxon>Viridiplantae</taxon>
        <taxon>Chlorophyta</taxon>
        <taxon>Mamiellophyceae</taxon>
        <taxon>Mamiellales</taxon>
        <taxon>Mamiellaceae</taxon>
        <taxon>Micromonas</taxon>
    </lineage>
</organism>
<sequence>MASSNKPMEIGTVGALTLSVASSVSIVIVNKYLISTLGYRYVTFLTALHMLVTVGALRVAARSGWLEPKSIDRGALLRFSILNGVSIGFLNLSLGFNSVGFYQMTKLAIIPCTVAIQTMFYAKQFSARVKGSLAVLLGGVAVATVTDLELNTIGSMMSICAVVTTCVSQIWTNTMQKTYGVSSTQLLHAASPYMALTLGFISVPLDGFLVGGSPLYYEYSAPVVFVAALTCAIAVAVNFSTFLVIGKCDAVTYQVLGHLKTMLVLMFGFVALNNPVAGKNILGIAIALAGMVAYGVAENADKKAAEQKGGGSVLPVTGNASANGGAR</sequence>
<evidence type="ECO:0000256" key="1">
    <source>
        <dbReference type="ARBA" id="ARBA00004141"/>
    </source>
</evidence>
<evidence type="ECO:0000256" key="3">
    <source>
        <dbReference type="ARBA" id="ARBA00022989"/>
    </source>
</evidence>